<comment type="caution">
    <text evidence="3">The sequence shown here is derived from an EMBL/GenBank/DDBJ whole genome shotgun (WGS) entry which is preliminary data.</text>
</comment>
<evidence type="ECO:0000256" key="1">
    <source>
        <dbReference type="SAM" id="MobiDB-lite"/>
    </source>
</evidence>
<reference evidence="3 4" key="1">
    <citation type="submission" date="2018-08" db="EMBL/GenBank/DDBJ databases">
        <title>A genome reference for cultivated species of the human gut microbiota.</title>
        <authorList>
            <person name="Zou Y."/>
            <person name="Xue W."/>
            <person name="Luo G."/>
        </authorList>
    </citation>
    <scope>NUCLEOTIDE SEQUENCE [LARGE SCALE GENOMIC DNA]</scope>
    <source>
        <strain evidence="3 4">AF19-13AC</strain>
    </source>
</reference>
<dbReference type="Pfam" id="PF00239">
    <property type="entry name" value="Resolvase"/>
    <property type="match status" value="1"/>
</dbReference>
<feature type="compositionally biased region" description="Acidic residues" evidence="1">
    <location>
        <begin position="138"/>
        <end position="155"/>
    </location>
</feature>
<dbReference type="OrthoDB" id="5319803at2"/>
<organism evidence="3 4">
    <name type="scientific">Hungatella hathewayi</name>
    <dbReference type="NCBI Taxonomy" id="154046"/>
    <lineage>
        <taxon>Bacteria</taxon>
        <taxon>Bacillati</taxon>
        <taxon>Bacillota</taxon>
        <taxon>Clostridia</taxon>
        <taxon>Lachnospirales</taxon>
        <taxon>Lachnospiraceae</taxon>
        <taxon>Hungatella</taxon>
    </lineage>
</organism>
<dbReference type="InterPro" id="IPR036162">
    <property type="entry name" value="Resolvase-like_N_sf"/>
</dbReference>
<sequence>MDRTEKRVWGYCRCGGIDQAKMEKQAEQLKQYAESCGYTFLGYTKGRGSSLEPNSSEMIEIERAVKTWEADTLIISDVSRLSRKVDQLIGSLKYLAQIPVKVECTNGVDLSLDGSFKDIVVALTGYISSSEPEYKTEYEEEHEFELNDDSEELER</sequence>
<dbReference type="Proteomes" id="UP000261023">
    <property type="component" value="Unassembled WGS sequence"/>
</dbReference>
<dbReference type="GO" id="GO:0003677">
    <property type="term" value="F:DNA binding"/>
    <property type="evidence" value="ECO:0007669"/>
    <property type="project" value="InterPro"/>
</dbReference>
<accession>A0A3E3DHB8</accession>
<dbReference type="RefSeq" id="WP_025530228.1">
    <property type="nucleotide sequence ID" value="NZ_QTJW01000017.1"/>
</dbReference>
<evidence type="ECO:0000313" key="3">
    <source>
        <dbReference type="EMBL" id="RGD68369.1"/>
    </source>
</evidence>
<dbReference type="SMART" id="SM00857">
    <property type="entry name" value="Resolvase"/>
    <property type="match status" value="1"/>
</dbReference>
<dbReference type="EMBL" id="QTJW01000017">
    <property type="protein sequence ID" value="RGD68369.1"/>
    <property type="molecule type" value="Genomic_DNA"/>
</dbReference>
<evidence type="ECO:0000313" key="4">
    <source>
        <dbReference type="Proteomes" id="UP000261023"/>
    </source>
</evidence>
<gene>
    <name evidence="3" type="ORF">DWX31_22955</name>
</gene>
<dbReference type="AlphaFoldDB" id="A0A3E3DHB8"/>
<evidence type="ECO:0000259" key="2">
    <source>
        <dbReference type="SMART" id="SM00857"/>
    </source>
</evidence>
<proteinExistence type="predicted"/>
<dbReference type="Gene3D" id="3.40.50.1390">
    <property type="entry name" value="Resolvase, N-terminal catalytic domain"/>
    <property type="match status" value="1"/>
</dbReference>
<dbReference type="SUPFAM" id="SSF53041">
    <property type="entry name" value="Resolvase-like"/>
    <property type="match status" value="1"/>
</dbReference>
<dbReference type="InterPro" id="IPR006119">
    <property type="entry name" value="Resolv_N"/>
</dbReference>
<feature type="domain" description="Resolvase/invertase-type recombinase catalytic" evidence="2">
    <location>
        <begin position="8"/>
        <end position="138"/>
    </location>
</feature>
<dbReference type="GO" id="GO:0000150">
    <property type="term" value="F:DNA strand exchange activity"/>
    <property type="evidence" value="ECO:0007669"/>
    <property type="project" value="InterPro"/>
</dbReference>
<feature type="region of interest" description="Disordered" evidence="1">
    <location>
        <begin position="130"/>
        <end position="155"/>
    </location>
</feature>
<protein>
    <submittedName>
        <fullName evidence="3">Recombinase family protein</fullName>
    </submittedName>
</protein>
<name>A0A3E3DHB8_9FIRM</name>